<dbReference type="Pfam" id="PF13177">
    <property type="entry name" value="DNA_pol3_delta2"/>
    <property type="match status" value="1"/>
</dbReference>
<evidence type="ECO:0000256" key="7">
    <source>
        <dbReference type="ARBA" id="ARBA00049244"/>
    </source>
</evidence>
<evidence type="ECO:0000256" key="5">
    <source>
        <dbReference type="ARBA" id="ARBA00022705"/>
    </source>
</evidence>
<dbReference type="NCBIfam" id="NF005362">
    <property type="entry name" value="PRK06871.1"/>
    <property type="match status" value="1"/>
</dbReference>
<dbReference type="PATRIC" id="fig|1261658.3.peg.995"/>
<dbReference type="GO" id="GO:0008408">
    <property type="term" value="F:3'-5' exonuclease activity"/>
    <property type="evidence" value="ECO:0007669"/>
    <property type="project" value="InterPro"/>
</dbReference>
<gene>
    <name evidence="9" type="ORF">F480_05035</name>
</gene>
<name>A0A179CV67_BIBTR</name>
<dbReference type="SUPFAM" id="SSF52540">
    <property type="entry name" value="P-loop containing nucleoside triphosphate hydrolases"/>
    <property type="match status" value="1"/>
</dbReference>
<dbReference type="InterPro" id="IPR050238">
    <property type="entry name" value="DNA_Rep/Repair_Clamp_Loader"/>
</dbReference>
<accession>A0A179CV67</accession>
<evidence type="ECO:0000259" key="8">
    <source>
        <dbReference type="Pfam" id="PF09115"/>
    </source>
</evidence>
<evidence type="ECO:0000256" key="3">
    <source>
        <dbReference type="ARBA" id="ARBA00022679"/>
    </source>
</evidence>
<dbReference type="InterPro" id="IPR004622">
    <property type="entry name" value="DNA_pol_HolB"/>
</dbReference>
<protein>
    <recommendedName>
        <fullName evidence="2">DNA polymerase III subunit delta'</fullName>
        <ecNumber evidence="1">2.7.7.7</ecNumber>
    </recommendedName>
</protein>
<dbReference type="GO" id="GO:0003887">
    <property type="term" value="F:DNA-directed DNA polymerase activity"/>
    <property type="evidence" value="ECO:0007669"/>
    <property type="project" value="UniProtKB-KW"/>
</dbReference>
<dbReference type="GO" id="GO:0003677">
    <property type="term" value="F:DNA binding"/>
    <property type="evidence" value="ECO:0007669"/>
    <property type="project" value="InterPro"/>
</dbReference>
<dbReference type="GO" id="GO:0009360">
    <property type="term" value="C:DNA polymerase III complex"/>
    <property type="evidence" value="ECO:0007669"/>
    <property type="project" value="InterPro"/>
</dbReference>
<sequence length="329" mass="38065">MQLYPWHRNIYTQLTHTFLNGRGHHALLFKTETGLGTENFIRHFAHWLFCLEKQGAEPCGQCKSCLLWASSNHPDFHLIESIENKDIGVEQIRELTAKLQQFAQQGGNTVVYLKNAERLTESAANALLKTLEEPPANVYFLLEAPLQALMLATIQSRCQTWLINAPNETQAFDWLQAKFPTHSLEELEIALRLNHNRPLFCKIFLENDRLPVRKAFLQNFWRFFKSRDVWLLYAEFSKEKDEVLQQLEWLESFFADSLKAKLNIAVGWMNPDLYNGISLFSQALSANQLVLGYQLIQQCQQDLQCINAVNAELMLLDCLTKLVTDIFEN</sequence>
<evidence type="ECO:0000256" key="6">
    <source>
        <dbReference type="ARBA" id="ARBA00022932"/>
    </source>
</evidence>
<keyword evidence="5" id="KW-0235">DNA replication</keyword>
<keyword evidence="6" id="KW-0239">DNA-directed DNA polymerase</keyword>
<evidence type="ECO:0000256" key="4">
    <source>
        <dbReference type="ARBA" id="ARBA00022695"/>
    </source>
</evidence>
<dbReference type="Gene3D" id="1.20.272.10">
    <property type="match status" value="1"/>
</dbReference>
<evidence type="ECO:0000313" key="9">
    <source>
        <dbReference type="EMBL" id="OAQ13789.1"/>
    </source>
</evidence>
<dbReference type="Pfam" id="PF09115">
    <property type="entry name" value="DNApol3-delta_C"/>
    <property type="match status" value="1"/>
</dbReference>
<dbReference type="EC" id="2.7.7.7" evidence="1"/>
<dbReference type="InterPro" id="IPR027417">
    <property type="entry name" value="P-loop_NTPase"/>
</dbReference>
<feature type="domain" description="DNA polymerase III delta subunit C-terminal" evidence="8">
    <location>
        <begin position="209"/>
        <end position="322"/>
    </location>
</feature>
<proteinExistence type="predicted"/>
<reference evidence="9 10" key="1">
    <citation type="submission" date="2014-01" db="EMBL/GenBank/DDBJ databases">
        <authorList>
            <person name="Zuccon D."/>
        </authorList>
    </citation>
    <scope>NUCLEOTIDE SEQUENCE [LARGE SCALE GENOMIC DNA]</scope>
    <source>
        <strain evidence="9 10">Y31</strain>
    </source>
</reference>
<keyword evidence="4 9" id="KW-0548">Nucleotidyltransferase</keyword>
<evidence type="ECO:0000256" key="2">
    <source>
        <dbReference type="ARBA" id="ARBA00014363"/>
    </source>
</evidence>
<dbReference type="PANTHER" id="PTHR11669">
    <property type="entry name" value="REPLICATION FACTOR C / DNA POLYMERASE III GAMMA-TAU SUBUNIT"/>
    <property type="match status" value="1"/>
</dbReference>
<dbReference type="RefSeq" id="WP_064318411.1">
    <property type="nucleotide sequence ID" value="NZ_JACI01000002.1"/>
</dbReference>
<dbReference type="GO" id="GO:0006261">
    <property type="term" value="P:DNA-templated DNA replication"/>
    <property type="evidence" value="ECO:0007669"/>
    <property type="project" value="TreeGrafter"/>
</dbReference>
<dbReference type="NCBIfam" id="TIGR00678">
    <property type="entry name" value="holB"/>
    <property type="match status" value="1"/>
</dbReference>
<evidence type="ECO:0000256" key="1">
    <source>
        <dbReference type="ARBA" id="ARBA00012417"/>
    </source>
</evidence>
<dbReference type="SUPFAM" id="SSF48019">
    <property type="entry name" value="post-AAA+ oligomerization domain-like"/>
    <property type="match status" value="1"/>
</dbReference>
<dbReference type="InterPro" id="IPR015199">
    <property type="entry name" value="DNA_pol_III_delta_C"/>
</dbReference>
<comment type="caution">
    <text evidence="9">The sequence shown here is derived from an EMBL/GenBank/DDBJ whole genome shotgun (WGS) entry which is preliminary data.</text>
</comment>
<evidence type="ECO:0000313" key="10">
    <source>
        <dbReference type="Proteomes" id="UP000078358"/>
    </source>
</evidence>
<dbReference type="Proteomes" id="UP000078358">
    <property type="component" value="Unassembled WGS sequence"/>
</dbReference>
<dbReference type="InterPro" id="IPR008921">
    <property type="entry name" value="DNA_pol3_clamp-load_cplx_C"/>
</dbReference>
<dbReference type="PANTHER" id="PTHR11669:SF8">
    <property type="entry name" value="DNA POLYMERASE III SUBUNIT DELTA"/>
    <property type="match status" value="1"/>
</dbReference>
<organism evidence="9 10">
    <name type="scientific">Bibersteinia trehalosi Y31</name>
    <dbReference type="NCBI Taxonomy" id="1261658"/>
    <lineage>
        <taxon>Bacteria</taxon>
        <taxon>Pseudomonadati</taxon>
        <taxon>Pseudomonadota</taxon>
        <taxon>Gammaproteobacteria</taxon>
        <taxon>Pasteurellales</taxon>
        <taxon>Pasteurellaceae</taxon>
        <taxon>Bibersteinia</taxon>
    </lineage>
</organism>
<dbReference type="AlphaFoldDB" id="A0A179CV67"/>
<keyword evidence="3 9" id="KW-0808">Transferase</keyword>
<dbReference type="EMBL" id="JACI01000002">
    <property type="protein sequence ID" value="OAQ13789.1"/>
    <property type="molecule type" value="Genomic_DNA"/>
</dbReference>
<comment type="catalytic activity">
    <reaction evidence="7">
        <text>DNA(n) + a 2'-deoxyribonucleoside 5'-triphosphate = DNA(n+1) + diphosphate</text>
        <dbReference type="Rhea" id="RHEA:22508"/>
        <dbReference type="Rhea" id="RHEA-COMP:17339"/>
        <dbReference type="Rhea" id="RHEA-COMP:17340"/>
        <dbReference type="ChEBI" id="CHEBI:33019"/>
        <dbReference type="ChEBI" id="CHEBI:61560"/>
        <dbReference type="ChEBI" id="CHEBI:173112"/>
        <dbReference type="EC" id="2.7.7.7"/>
    </reaction>
</comment>
<dbReference type="Gene3D" id="3.40.50.300">
    <property type="entry name" value="P-loop containing nucleotide triphosphate hydrolases"/>
    <property type="match status" value="1"/>
</dbReference>